<dbReference type="InterPro" id="IPR000792">
    <property type="entry name" value="Tscrpt_reg_LuxR_C"/>
</dbReference>
<dbReference type="InterPro" id="IPR019734">
    <property type="entry name" value="TPR_rpt"/>
</dbReference>
<dbReference type="PROSITE" id="PS50043">
    <property type="entry name" value="HTH_LUXR_2"/>
    <property type="match status" value="1"/>
</dbReference>
<protein>
    <submittedName>
        <fullName evidence="5">Helix-turn-helix transcriptional regulator</fullName>
    </submittedName>
</protein>
<dbReference type="GO" id="GO:0003677">
    <property type="term" value="F:DNA binding"/>
    <property type="evidence" value="ECO:0007669"/>
    <property type="project" value="InterPro"/>
</dbReference>
<dbReference type="GO" id="GO:0005524">
    <property type="term" value="F:ATP binding"/>
    <property type="evidence" value="ECO:0007669"/>
    <property type="project" value="UniProtKB-KW"/>
</dbReference>
<dbReference type="AlphaFoldDB" id="A0A3M8W8Q6"/>
<dbReference type="SUPFAM" id="SSF48452">
    <property type="entry name" value="TPR-like"/>
    <property type="match status" value="2"/>
</dbReference>
<keyword evidence="1" id="KW-0547">Nucleotide-binding</keyword>
<dbReference type="Gene3D" id="1.25.40.10">
    <property type="entry name" value="Tetratricopeptide repeat domain"/>
    <property type="match status" value="1"/>
</dbReference>
<dbReference type="PANTHER" id="PTHR16305:SF35">
    <property type="entry name" value="TRANSCRIPTIONAL ACTIVATOR DOMAIN"/>
    <property type="match status" value="1"/>
</dbReference>
<dbReference type="Proteomes" id="UP000275401">
    <property type="component" value="Unassembled WGS sequence"/>
</dbReference>
<organism evidence="5 6">
    <name type="scientific">Streptomyces botrytidirepellens</name>
    <dbReference type="NCBI Taxonomy" id="2486417"/>
    <lineage>
        <taxon>Bacteria</taxon>
        <taxon>Bacillati</taxon>
        <taxon>Actinomycetota</taxon>
        <taxon>Actinomycetes</taxon>
        <taxon>Kitasatosporales</taxon>
        <taxon>Streptomycetaceae</taxon>
        <taxon>Streptomyces</taxon>
    </lineage>
</organism>
<dbReference type="SMART" id="SM00028">
    <property type="entry name" value="TPR"/>
    <property type="match status" value="2"/>
</dbReference>
<dbReference type="Gene3D" id="3.40.50.300">
    <property type="entry name" value="P-loop containing nucleotide triphosphate hydrolases"/>
    <property type="match status" value="1"/>
</dbReference>
<dbReference type="SMART" id="SM00421">
    <property type="entry name" value="HTH_LUXR"/>
    <property type="match status" value="1"/>
</dbReference>
<dbReference type="PRINTS" id="PR00038">
    <property type="entry name" value="HTHLUXR"/>
</dbReference>
<dbReference type="PANTHER" id="PTHR16305">
    <property type="entry name" value="TESTICULAR SOLUBLE ADENYLYL CYCLASE"/>
    <property type="match status" value="1"/>
</dbReference>
<dbReference type="GO" id="GO:0006355">
    <property type="term" value="P:regulation of DNA-templated transcription"/>
    <property type="evidence" value="ECO:0007669"/>
    <property type="project" value="InterPro"/>
</dbReference>
<dbReference type="InterPro" id="IPR016032">
    <property type="entry name" value="Sig_transdc_resp-reg_C-effctor"/>
</dbReference>
<dbReference type="Pfam" id="PF00196">
    <property type="entry name" value="GerE"/>
    <property type="match status" value="1"/>
</dbReference>
<feature type="region of interest" description="Disordered" evidence="3">
    <location>
        <begin position="1"/>
        <end position="40"/>
    </location>
</feature>
<keyword evidence="6" id="KW-1185">Reference proteome</keyword>
<evidence type="ECO:0000313" key="6">
    <source>
        <dbReference type="Proteomes" id="UP000275401"/>
    </source>
</evidence>
<reference evidence="5 6" key="1">
    <citation type="submission" date="2018-11" db="EMBL/GenBank/DDBJ databases">
        <title>The Potential of Streptomyces as Biocontrol Agents against the Tomato grey mould, Botrytis cinerea (Gray mold) Frontiers in Microbiology.</title>
        <authorList>
            <person name="Li D."/>
        </authorList>
    </citation>
    <scope>NUCLEOTIDE SEQUENCE [LARGE SCALE GENOMIC DNA]</scope>
    <source>
        <strain evidence="5 6">NEAU-LD23</strain>
    </source>
</reference>
<gene>
    <name evidence="5" type="ORF">EEJ42_16900</name>
</gene>
<sequence length="1006" mass="108833">MTPPSSFRTNSTARVPIRQPLGGRWGLPTPKGRPGGAATAHRGTKHWHAVHRTVRVLHHPCAKVEFGEGVSSVLVERDQETDRLTRLLFGGAREGSRHAVISGVVASGKTALLHQVTDTAGTRGVRVLNAVASAFEQEFPYAVIEQLYQGMPARHQHARPRPGLDTPHSPHGPHQADLPLLQAFHRALDELTAEAPLLIAIDDVQYADLPSLRALAYGIRRCRSEALSVVLTRGALTGPAGPALDELLHRPNACHVRLAPLTVAGVTTLLTEELGPAEAERHAAAFHDLTGGNLLLLRGLLDDRFSRLTCAPRDTAPGTGTPAPGELFRQAALSCVYRGGPAHHRIAQGIALLGDASSARRLSKLVAIEERQVRQAVAALTEVGILHEAQFRSADVRTVLLDDLPADELARLHHRAARLLHEEGADPIDVAGHLLHHELAEPVEEWIPETLRDAARHAVAADRMELAVNCLQMAHRCTTDERETLILQVTMVEAMWPFNPLSQLRRLQSLAGPASNGQLPTEYAIPVLLRLLTLGQTAEAAAALGRIGRDASPGSELDTTLRTIDLALASTFPGSPELRTFVERAEPDGPRAGGPPAAEQTPECPQLTAGKALRTVLSHGADDRAVEAAERVLETTRLSDPTMPTVHAALQVLIYADRLATATTWCDQLIEQCERRGAKGVLAAFRALRAQIALRAGRLPDAVRYAERALEELPARGWGVAVGVPLAMLVNAHTAMGHHDTAAEILARPVPEEMFRSRYGLHYLYARACHQLATGRQHAALTGFRACGEKMTAWGLDSPAMLPWRLGAAETWLTLGSQDRAARLAQEQLELTGEAPSRTRGAALRVLAATRPVSERPALLQQAVTVLQETGGWYEMARALADLAEAHKHLGDLDTSRLMTRRALRLADGCGAEELSRSLQRTPGRTALSEAARTGEDTTTFSELSDAESRVAALAASGYTNREIAAKLYITISTVEQHLTRVYRKINISQRRDLPASLDFDVAHTA</sequence>
<dbReference type="Gene3D" id="1.10.10.10">
    <property type="entry name" value="Winged helix-like DNA-binding domain superfamily/Winged helix DNA-binding domain"/>
    <property type="match status" value="1"/>
</dbReference>
<dbReference type="Pfam" id="PF13191">
    <property type="entry name" value="AAA_16"/>
    <property type="match status" value="1"/>
</dbReference>
<dbReference type="InterPro" id="IPR027417">
    <property type="entry name" value="P-loop_NTPase"/>
</dbReference>
<dbReference type="GO" id="GO:0005737">
    <property type="term" value="C:cytoplasm"/>
    <property type="evidence" value="ECO:0007669"/>
    <property type="project" value="TreeGrafter"/>
</dbReference>
<dbReference type="InterPro" id="IPR011990">
    <property type="entry name" value="TPR-like_helical_dom_sf"/>
</dbReference>
<evidence type="ECO:0000259" key="4">
    <source>
        <dbReference type="PROSITE" id="PS50043"/>
    </source>
</evidence>
<dbReference type="GO" id="GO:0004016">
    <property type="term" value="F:adenylate cyclase activity"/>
    <property type="evidence" value="ECO:0007669"/>
    <property type="project" value="TreeGrafter"/>
</dbReference>
<dbReference type="InterPro" id="IPR036388">
    <property type="entry name" value="WH-like_DNA-bd_sf"/>
</dbReference>
<dbReference type="SUPFAM" id="SSF46894">
    <property type="entry name" value="C-terminal effector domain of the bipartite response regulators"/>
    <property type="match status" value="1"/>
</dbReference>
<evidence type="ECO:0000313" key="5">
    <source>
        <dbReference type="EMBL" id="RNG25071.1"/>
    </source>
</evidence>
<feature type="region of interest" description="Disordered" evidence="3">
    <location>
        <begin position="155"/>
        <end position="175"/>
    </location>
</feature>
<dbReference type="PROSITE" id="PS00622">
    <property type="entry name" value="HTH_LUXR_1"/>
    <property type="match status" value="1"/>
</dbReference>
<dbReference type="SUPFAM" id="SSF52540">
    <property type="entry name" value="P-loop containing nucleoside triphosphate hydrolases"/>
    <property type="match status" value="1"/>
</dbReference>
<evidence type="ECO:0000256" key="2">
    <source>
        <dbReference type="ARBA" id="ARBA00022840"/>
    </source>
</evidence>
<comment type="caution">
    <text evidence="5">The sequence shown here is derived from an EMBL/GenBank/DDBJ whole genome shotgun (WGS) entry which is preliminary data.</text>
</comment>
<accession>A0A3M8W8Q6</accession>
<name>A0A3M8W8Q6_9ACTN</name>
<feature type="compositionally biased region" description="Polar residues" evidence="3">
    <location>
        <begin position="1"/>
        <end position="13"/>
    </location>
</feature>
<evidence type="ECO:0000256" key="1">
    <source>
        <dbReference type="ARBA" id="ARBA00022741"/>
    </source>
</evidence>
<dbReference type="CDD" id="cd06170">
    <property type="entry name" value="LuxR_C_like"/>
    <property type="match status" value="1"/>
</dbReference>
<evidence type="ECO:0000256" key="3">
    <source>
        <dbReference type="SAM" id="MobiDB-lite"/>
    </source>
</evidence>
<dbReference type="InterPro" id="IPR041664">
    <property type="entry name" value="AAA_16"/>
</dbReference>
<feature type="domain" description="HTH luxR-type" evidence="4">
    <location>
        <begin position="937"/>
        <end position="1002"/>
    </location>
</feature>
<keyword evidence="2" id="KW-0067">ATP-binding</keyword>
<proteinExistence type="predicted"/>
<dbReference type="EMBL" id="RIBZ01000226">
    <property type="protein sequence ID" value="RNG25071.1"/>
    <property type="molecule type" value="Genomic_DNA"/>
</dbReference>